<keyword evidence="3 5" id="KW-0520">NAD</keyword>
<dbReference type="STRING" id="887144.BJF91_12515"/>
<reference evidence="7 8" key="1">
    <citation type="submission" date="2016-09" db="EMBL/GenBank/DDBJ databases">
        <title>Rhizobium oryziradicis sp. nov., isolated from the root of rice.</title>
        <authorList>
            <person name="Zhao J."/>
            <person name="Zhang X."/>
        </authorList>
    </citation>
    <scope>NUCLEOTIDE SEQUENCE [LARGE SCALE GENOMIC DNA]</scope>
    <source>
        <strain evidence="7 8">14971</strain>
    </source>
</reference>
<evidence type="ECO:0000256" key="3">
    <source>
        <dbReference type="ARBA" id="ARBA00023027"/>
    </source>
</evidence>
<protein>
    <recommendedName>
        <fullName evidence="5">Probable RNA 2'-phosphotransferase</fullName>
        <ecNumber evidence="5">2.7.1.-</ecNumber>
    </recommendedName>
</protein>
<dbReference type="Proteomes" id="UP000185598">
    <property type="component" value="Unassembled WGS sequence"/>
</dbReference>
<dbReference type="SUPFAM" id="SSF56399">
    <property type="entry name" value="ADP-ribosylation"/>
    <property type="match status" value="1"/>
</dbReference>
<dbReference type="RefSeq" id="WP_075614041.1">
    <property type="nucleotide sequence ID" value="NZ_JACIED010000003.1"/>
</dbReference>
<comment type="similarity">
    <text evidence="1 5">Belongs to the KptA/TPT1 family.</text>
</comment>
<proteinExistence type="inferred from homology"/>
<comment type="function">
    <text evidence="4 5">Removes the 2'-phosphate from RNA via an intermediate in which the phosphate is ADP-ribosylated by NAD followed by a presumed transesterification to release the RNA and generate ADP-ribose 1''-2''-cyclic phosphate (APPR&gt;P). May function as an ADP-ribosylase.</text>
</comment>
<comment type="caution">
    <text evidence="7">The sequence shown here is derived from an EMBL/GenBank/DDBJ whole genome shotgun (WGS) entry which is preliminary data.</text>
</comment>
<dbReference type="EC" id="2.7.1.-" evidence="5"/>
<dbReference type="OrthoDB" id="4537997at2"/>
<accession>A0A1Q9A6F5</accession>
<dbReference type="Pfam" id="PF01885">
    <property type="entry name" value="PTS_2-RNA"/>
    <property type="match status" value="1"/>
</dbReference>
<dbReference type="InterPro" id="IPR022928">
    <property type="entry name" value="RNA_2'-PTrans_KptA"/>
</dbReference>
<dbReference type="EMBL" id="MKIN01000021">
    <property type="protein sequence ID" value="OLP50151.1"/>
    <property type="molecule type" value="Genomic_DNA"/>
</dbReference>
<evidence type="ECO:0000313" key="6">
    <source>
        <dbReference type="EMBL" id="MBB4008724.1"/>
    </source>
</evidence>
<name>A0A1Q9A6F5_9HYPH</name>
<dbReference type="Gene3D" id="1.10.10.970">
    <property type="entry name" value="RNA 2'-phosphotransferase, Tpt1/KptA family, N-terminal domain"/>
    <property type="match status" value="1"/>
</dbReference>
<evidence type="ECO:0000256" key="2">
    <source>
        <dbReference type="ARBA" id="ARBA00022679"/>
    </source>
</evidence>
<dbReference type="InterPro" id="IPR002745">
    <property type="entry name" value="Ptrans_KptA/Tpt1"/>
</dbReference>
<keyword evidence="2 5" id="KW-0808">Transferase</keyword>
<gene>
    <name evidence="5" type="primary">kptA</name>
    <name evidence="7" type="ORF">BJF91_12515</name>
    <name evidence="6" type="ORF">GGQ71_003004</name>
</gene>
<dbReference type="InterPro" id="IPR042080">
    <property type="entry name" value="RNA_2'-PTrans_N"/>
</dbReference>
<dbReference type="HAMAP" id="MF_00299">
    <property type="entry name" value="KptA"/>
    <property type="match status" value="1"/>
</dbReference>
<dbReference type="Gene3D" id="3.20.170.30">
    <property type="match status" value="1"/>
</dbReference>
<sequence length="187" mass="20494">MTEKTSKLLSYVLRHAPQDIGLHLDEQGWALIDELIEKANRAGHVLDEALLRAVVSESDKKRFTISEDGQKIRAAQGHSVKVDLGHAPIRPPVLLFHGTATRFLDAILAEGLKALSRQQVHLSADEATAHRVGQRHGKPIVLSVMAGQMDTDGYKFYQAENGVWLTDSVPPAYLSVINEKSDLGGSK</sequence>
<dbReference type="GO" id="GO:0006388">
    <property type="term" value="P:tRNA splicing, via endonucleolytic cleavage and ligation"/>
    <property type="evidence" value="ECO:0007669"/>
    <property type="project" value="UniProtKB-UniRule"/>
</dbReference>
<evidence type="ECO:0000256" key="5">
    <source>
        <dbReference type="HAMAP-Rule" id="MF_00299"/>
    </source>
</evidence>
<dbReference type="PANTHER" id="PTHR12684:SF2">
    <property type="entry name" value="TRNA 2'-PHOSPHOTRANSFERASE 1"/>
    <property type="match status" value="1"/>
</dbReference>
<dbReference type="Proteomes" id="UP000544107">
    <property type="component" value="Unassembled WGS sequence"/>
</dbReference>
<dbReference type="GO" id="GO:0003950">
    <property type="term" value="F:NAD+ poly-ADP-ribosyltransferase activity"/>
    <property type="evidence" value="ECO:0007669"/>
    <property type="project" value="InterPro"/>
</dbReference>
<evidence type="ECO:0000313" key="7">
    <source>
        <dbReference type="EMBL" id="OLP50151.1"/>
    </source>
</evidence>
<keyword evidence="8" id="KW-1185">Reference proteome</keyword>
<organism evidence="7 8">
    <name type="scientific">Allorhizobium taibaishanense</name>
    <dbReference type="NCBI Taxonomy" id="887144"/>
    <lineage>
        <taxon>Bacteria</taxon>
        <taxon>Pseudomonadati</taxon>
        <taxon>Pseudomonadota</taxon>
        <taxon>Alphaproteobacteria</taxon>
        <taxon>Hyphomicrobiales</taxon>
        <taxon>Rhizobiaceae</taxon>
        <taxon>Rhizobium/Agrobacterium group</taxon>
        <taxon>Allorhizobium</taxon>
    </lineage>
</organism>
<dbReference type="EMBL" id="JACIED010000003">
    <property type="protein sequence ID" value="MBB4008724.1"/>
    <property type="molecule type" value="Genomic_DNA"/>
</dbReference>
<reference evidence="6 9" key="2">
    <citation type="submission" date="2020-08" db="EMBL/GenBank/DDBJ databases">
        <title>Genomic Encyclopedia of Type Strains, Phase IV (KMG-IV): sequencing the most valuable type-strain genomes for metagenomic binning, comparative biology and taxonomic classification.</title>
        <authorList>
            <person name="Goeker M."/>
        </authorList>
    </citation>
    <scope>NUCLEOTIDE SEQUENCE [LARGE SCALE GENOMIC DNA]</scope>
    <source>
        <strain evidence="6 9">DSM 100021</strain>
    </source>
</reference>
<evidence type="ECO:0000256" key="1">
    <source>
        <dbReference type="ARBA" id="ARBA00009836"/>
    </source>
</evidence>
<dbReference type="PANTHER" id="PTHR12684">
    <property type="entry name" value="PUTATIVE PHOSPHOTRANSFERASE"/>
    <property type="match status" value="1"/>
</dbReference>
<dbReference type="NCBIfam" id="NF002014">
    <property type="entry name" value="PRK00819.1-4"/>
    <property type="match status" value="1"/>
</dbReference>
<evidence type="ECO:0000313" key="8">
    <source>
        <dbReference type="Proteomes" id="UP000185598"/>
    </source>
</evidence>
<evidence type="ECO:0000256" key="4">
    <source>
        <dbReference type="ARBA" id="ARBA00025212"/>
    </source>
</evidence>
<evidence type="ECO:0000313" key="9">
    <source>
        <dbReference type="Proteomes" id="UP000544107"/>
    </source>
</evidence>
<dbReference type="InterPro" id="IPR042081">
    <property type="entry name" value="RNA_2'-PTrans_C"/>
</dbReference>
<dbReference type="GO" id="GO:0000215">
    <property type="term" value="F:tRNA 2'-phosphotransferase activity"/>
    <property type="evidence" value="ECO:0007669"/>
    <property type="project" value="TreeGrafter"/>
</dbReference>
<dbReference type="AlphaFoldDB" id="A0A1Q9A6F5"/>